<comment type="caution">
    <text evidence="2">The sequence shown here is derived from an EMBL/GenBank/DDBJ whole genome shotgun (WGS) entry which is preliminary data.</text>
</comment>
<dbReference type="Proteomes" id="UP000629287">
    <property type="component" value="Unassembled WGS sequence"/>
</dbReference>
<keyword evidence="3" id="KW-1185">Reference proteome</keyword>
<dbReference type="RefSeq" id="WP_050398702.1">
    <property type="nucleotide sequence ID" value="NZ_JADBGF010000001.1"/>
</dbReference>
<feature type="compositionally biased region" description="Low complexity" evidence="1">
    <location>
        <begin position="141"/>
        <end position="155"/>
    </location>
</feature>
<accession>A0A8I0PD71</accession>
<feature type="region of interest" description="Disordered" evidence="1">
    <location>
        <begin position="1"/>
        <end position="84"/>
    </location>
</feature>
<reference evidence="2 3" key="1">
    <citation type="submission" date="2020-10" db="EMBL/GenBank/DDBJ databases">
        <title>Sequencing the genomes of 1000 actinobacteria strains.</title>
        <authorList>
            <person name="Klenk H.-P."/>
        </authorList>
    </citation>
    <scope>NUCLEOTIDE SEQUENCE [LARGE SCALE GENOMIC DNA]</scope>
    <source>
        <strain evidence="2 3">DSM 41803</strain>
    </source>
</reference>
<feature type="compositionally biased region" description="Pro residues" evidence="1">
    <location>
        <begin position="1"/>
        <end position="12"/>
    </location>
</feature>
<dbReference type="GeneID" id="86831128"/>
<dbReference type="AlphaFoldDB" id="A0A8I0PD71"/>
<feature type="region of interest" description="Disordered" evidence="1">
    <location>
        <begin position="141"/>
        <end position="168"/>
    </location>
</feature>
<proteinExistence type="predicted"/>
<protein>
    <submittedName>
        <fullName evidence="2">Uncharacterized protein</fullName>
    </submittedName>
</protein>
<organism evidence="2 3">
    <name type="scientific">Streptomyces stelliscabiei</name>
    <dbReference type="NCBI Taxonomy" id="146820"/>
    <lineage>
        <taxon>Bacteria</taxon>
        <taxon>Bacillati</taxon>
        <taxon>Actinomycetota</taxon>
        <taxon>Actinomycetes</taxon>
        <taxon>Kitasatosporales</taxon>
        <taxon>Streptomycetaceae</taxon>
        <taxon>Streptomyces</taxon>
    </lineage>
</organism>
<sequence>MGPHPSAPPTTSAPPDANEPPGHGDPSGSHSPPDPDEHAPPRPTGPGPARAADQPAPHTPPITIGAPDRAVPPSPVRDDAGGDGLDTLYLGSGTRIATAVTWLRPQGYVEWEGVLRRAHWHGPTDAFPQPGSPVRVTVTTTAAATSPATTAGTAPLSDPPVLDARPLR</sequence>
<evidence type="ECO:0000256" key="1">
    <source>
        <dbReference type="SAM" id="MobiDB-lite"/>
    </source>
</evidence>
<gene>
    <name evidence="2" type="ORF">H4687_006610</name>
</gene>
<evidence type="ECO:0000313" key="3">
    <source>
        <dbReference type="Proteomes" id="UP000629287"/>
    </source>
</evidence>
<feature type="compositionally biased region" description="Low complexity" evidence="1">
    <location>
        <begin position="13"/>
        <end position="31"/>
    </location>
</feature>
<name>A0A8I0PD71_9ACTN</name>
<dbReference type="OrthoDB" id="4338121at2"/>
<evidence type="ECO:0000313" key="2">
    <source>
        <dbReference type="EMBL" id="MBE1600481.1"/>
    </source>
</evidence>
<dbReference type="EMBL" id="JADBGF010000001">
    <property type="protein sequence ID" value="MBE1600481.1"/>
    <property type="molecule type" value="Genomic_DNA"/>
</dbReference>